<dbReference type="Pfam" id="PF04014">
    <property type="entry name" value="MazE_antitoxin"/>
    <property type="match status" value="1"/>
</dbReference>
<dbReference type="InterPro" id="IPR037914">
    <property type="entry name" value="SpoVT-AbrB_sf"/>
</dbReference>
<dbReference type="SMART" id="SM00966">
    <property type="entry name" value="SpoVT_AbrB"/>
    <property type="match status" value="1"/>
</dbReference>
<evidence type="ECO:0000256" key="1">
    <source>
        <dbReference type="SAM" id="Phobius"/>
    </source>
</evidence>
<dbReference type="GO" id="GO:0003677">
    <property type="term" value="F:DNA binding"/>
    <property type="evidence" value="ECO:0007669"/>
    <property type="project" value="UniProtKB-KW"/>
</dbReference>
<dbReference type="EMBL" id="CP029684">
    <property type="protein sequence ID" value="QAS69978.1"/>
    <property type="molecule type" value="Genomic_DNA"/>
</dbReference>
<evidence type="ECO:0000313" key="6">
    <source>
        <dbReference type="Proteomes" id="UP001167919"/>
    </source>
</evidence>
<feature type="transmembrane region" description="Helical" evidence="1">
    <location>
        <begin position="351"/>
        <end position="371"/>
    </location>
</feature>
<proteinExistence type="predicted"/>
<organism evidence="3 6">
    <name type="scientific">Oenococcus sicerae</name>
    <dbReference type="NCBI Taxonomy" id="2203724"/>
    <lineage>
        <taxon>Bacteria</taxon>
        <taxon>Bacillati</taxon>
        <taxon>Bacillota</taxon>
        <taxon>Bacilli</taxon>
        <taxon>Lactobacillales</taxon>
        <taxon>Lactobacillaceae</taxon>
        <taxon>Oenococcus</taxon>
    </lineage>
</organism>
<protein>
    <submittedName>
        <fullName evidence="3">AbrB/MazE/SpoVT family DNA-binding domain-containing protein</fullName>
    </submittedName>
</protein>
<feature type="transmembrane region" description="Helical" evidence="1">
    <location>
        <begin position="160"/>
        <end position="177"/>
    </location>
</feature>
<feature type="transmembrane region" description="Helical" evidence="1">
    <location>
        <begin position="327"/>
        <end position="345"/>
    </location>
</feature>
<feature type="transmembrane region" description="Helical" evidence="1">
    <location>
        <begin position="297"/>
        <end position="320"/>
    </location>
</feature>
<dbReference type="Proteomes" id="UP001167919">
    <property type="component" value="Unassembled WGS sequence"/>
</dbReference>
<keyword evidence="3" id="KW-0238">DNA-binding</keyword>
<feature type="transmembrane region" description="Helical" evidence="1">
    <location>
        <begin position="51"/>
        <end position="71"/>
    </location>
</feature>
<reference evidence="4 5" key="1">
    <citation type="journal article" date="2019" name="Syst. Appl. Microbiol.">
        <title>Oenococcus sicerae sp. nov., isolated from French cider.</title>
        <authorList>
            <person name="Cousin F.J."/>
            <person name="Le Guellec R."/>
            <person name="Chagnot C."/>
            <person name="Goux D."/>
            <person name="Dalmasso M."/>
            <person name="Laplace J.M."/>
            <person name="Cretenet M."/>
        </authorList>
    </citation>
    <scope>NUCLEOTIDE SEQUENCE [LARGE SCALE GENOMIC DNA]</scope>
    <source>
        <strain evidence="4 5">UCMA 15228</strain>
    </source>
</reference>
<evidence type="ECO:0000313" key="3">
    <source>
        <dbReference type="EMBL" id="MDN6900401.1"/>
    </source>
</evidence>
<evidence type="ECO:0000259" key="2">
    <source>
        <dbReference type="SMART" id="SM00966"/>
    </source>
</evidence>
<keyword evidence="1" id="KW-0812">Transmembrane</keyword>
<feature type="transmembrane region" description="Helical" evidence="1">
    <location>
        <begin position="91"/>
        <end position="109"/>
    </location>
</feature>
<evidence type="ECO:0000313" key="4">
    <source>
        <dbReference type="EMBL" id="QAS69978.1"/>
    </source>
</evidence>
<sequence length="391" mass="44508">MTANQQIHISIPKETLNRLSLTYGDELLARVDRDKIIIEPKKDRASSQTQSLRWFMVPGLLAGIVALINFMVQKTSHVHLSGANSISQITIYLAVFFGFMTFLIALFLLGQNQLVATNFWIKIRSVITLTTAFTILNFAITSFFFYFVDLAFHGVILDPYTSSALIAGFVGIASYLMMNAAQSISFSTIATVMIATLVGGIFLSMITNSQEDWWQINFSYLGSNLSNNWWQFNFTLIFSALVMLTLIDYIFSLLFQIKKFATRKMQILRALLVGTSIMFGLVGVFQNNRSIDWLHQLHWWSANLLVVFILAVIISLKWLLPNVTREFLLTAYGFAGLMVLSEILFQTVHYLSLTAFEIISFSLAFGWLVLLMQNLNNLYIENYEIFTIELK</sequence>
<feature type="transmembrane region" description="Helical" evidence="1">
    <location>
        <begin position="121"/>
        <end position="148"/>
    </location>
</feature>
<dbReference type="InterPro" id="IPR007159">
    <property type="entry name" value="SpoVT-AbrB_dom"/>
</dbReference>
<keyword evidence="5" id="KW-1185">Reference proteome</keyword>
<dbReference type="SUPFAM" id="SSF89447">
    <property type="entry name" value="AbrB/MazE/MraZ-like"/>
    <property type="match status" value="1"/>
</dbReference>
<reference evidence="3" key="2">
    <citation type="submission" date="2019-01" db="EMBL/GenBank/DDBJ databases">
        <title>Oenococcus sicerae UCMA17102.</title>
        <authorList>
            <person name="Cousin F.J."/>
            <person name="Le Guellec R."/>
            <person name="Cretenet M."/>
        </authorList>
    </citation>
    <scope>NUCLEOTIDE SEQUENCE</scope>
    <source>
        <strain evidence="3">UCMA17102</strain>
    </source>
</reference>
<dbReference type="RefSeq" id="WP_128686451.1">
    <property type="nucleotide sequence ID" value="NZ_CP029684.2"/>
</dbReference>
<feature type="transmembrane region" description="Helical" evidence="1">
    <location>
        <begin position="189"/>
        <end position="209"/>
    </location>
</feature>
<gene>
    <name evidence="4" type="ORF">DLJ48_05275</name>
    <name evidence="3" type="ORF">EVC35_05200</name>
</gene>
<feature type="transmembrane region" description="Helical" evidence="1">
    <location>
        <begin position="229"/>
        <end position="255"/>
    </location>
</feature>
<dbReference type="EMBL" id="SDWY01000002">
    <property type="protein sequence ID" value="MDN6900401.1"/>
    <property type="molecule type" value="Genomic_DNA"/>
</dbReference>
<accession>A0AAJ1REG1</accession>
<dbReference type="Proteomes" id="UP000286907">
    <property type="component" value="Chromosome"/>
</dbReference>
<keyword evidence="1" id="KW-1133">Transmembrane helix</keyword>
<keyword evidence="1" id="KW-0472">Membrane</keyword>
<feature type="domain" description="SpoVT-AbrB" evidence="2">
    <location>
        <begin position="1"/>
        <end position="46"/>
    </location>
</feature>
<name>A0AAJ1REG1_9LACO</name>
<reference evidence="4" key="3">
    <citation type="submission" date="2020-01" db="EMBL/GenBank/DDBJ databases">
        <authorList>
            <person name="Cousin F.J."/>
            <person name="Le Guellec R."/>
            <person name="Cretenet M."/>
        </authorList>
    </citation>
    <scope>NUCLEOTIDE SEQUENCE</scope>
    <source>
        <strain evidence="4">UCMA 15228</strain>
    </source>
</reference>
<evidence type="ECO:0000313" key="5">
    <source>
        <dbReference type="Proteomes" id="UP000286907"/>
    </source>
</evidence>
<dbReference type="AlphaFoldDB" id="A0AAJ1REG1"/>
<feature type="transmembrane region" description="Helical" evidence="1">
    <location>
        <begin position="267"/>
        <end position="285"/>
    </location>
</feature>